<keyword evidence="1" id="KW-0732">Signal</keyword>
<reference evidence="3" key="1">
    <citation type="journal article" date="2017" name="Genome Biol.">
        <title>Comparative genomics reveals high biological diversity and specific adaptations in the industrially and medically important fungal genus Aspergillus.</title>
        <authorList>
            <person name="de Vries R.P."/>
            <person name="Riley R."/>
            <person name="Wiebenga A."/>
            <person name="Aguilar-Osorio G."/>
            <person name="Amillis S."/>
            <person name="Uchima C.A."/>
            <person name="Anderluh G."/>
            <person name="Asadollahi M."/>
            <person name="Askin M."/>
            <person name="Barry K."/>
            <person name="Battaglia E."/>
            <person name="Bayram O."/>
            <person name="Benocci T."/>
            <person name="Braus-Stromeyer S.A."/>
            <person name="Caldana C."/>
            <person name="Canovas D."/>
            <person name="Cerqueira G.C."/>
            <person name="Chen F."/>
            <person name="Chen W."/>
            <person name="Choi C."/>
            <person name="Clum A."/>
            <person name="Dos Santos R.A."/>
            <person name="Damasio A.R."/>
            <person name="Diallinas G."/>
            <person name="Emri T."/>
            <person name="Fekete E."/>
            <person name="Flipphi M."/>
            <person name="Freyberg S."/>
            <person name="Gallo A."/>
            <person name="Gournas C."/>
            <person name="Habgood R."/>
            <person name="Hainaut M."/>
            <person name="Harispe M.L."/>
            <person name="Henrissat B."/>
            <person name="Hilden K.S."/>
            <person name="Hope R."/>
            <person name="Hossain A."/>
            <person name="Karabika E."/>
            <person name="Karaffa L."/>
            <person name="Karanyi Z."/>
            <person name="Krasevec N."/>
            <person name="Kuo A."/>
            <person name="Kusch H."/>
            <person name="LaButti K."/>
            <person name="Lagendijk E.L."/>
            <person name="Lapidus A."/>
            <person name="Levasseur A."/>
            <person name="Lindquist E."/>
            <person name="Lipzen A."/>
            <person name="Logrieco A.F."/>
            <person name="MacCabe A."/>
            <person name="Maekelae M.R."/>
            <person name="Malavazi I."/>
            <person name="Melin P."/>
            <person name="Meyer V."/>
            <person name="Mielnichuk N."/>
            <person name="Miskei M."/>
            <person name="Molnar A.P."/>
            <person name="Mule G."/>
            <person name="Ngan C.Y."/>
            <person name="Orejas M."/>
            <person name="Orosz E."/>
            <person name="Ouedraogo J.P."/>
            <person name="Overkamp K.M."/>
            <person name="Park H.-S."/>
            <person name="Perrone G."/>
            <person name="Piumi F."/>
            <person name="Punt P.J."/>
            <person name="Ram A.F."/>
            <person name="Ramon A."/>
            <person name="Rauscher S."/>
            <person name="Record E."/>
            <person name="Riano-Pachon D.M."/>
            <person name="Robert V."/>
            <person name="Roehrig J."/>
            <person name="Ruller R."/>
            <person name="Salamov A."/>
            <person name="Salih N.S."/>
            <person name="Samson R.A."/>
            <person name="Sandor E."/>
            <person name="Sanguinetti M."/>
            <person name="Schuetze T."/>
            <person name="Sepcic K."/>
            <person name="Shelest E."/>
            <person name="Sherlock G."/>
            <person name="Sophianopoulou V."/>
            <person name="Squina F.M."/>
            <person name="Sun H."/>
            <person name="Susca A."/>
            <person name="Todd R.B."/>
            <person name="Tsang A."/>
            <person name="Unkles S.E."/>
            <person name="van de Wiele N."/>
            <person name="van Rossen-Uffink D."/>
            <person name="Oliveira J.V."/>
            <person name="Vesth T.C."/>
            <person name="Visser J."/>
            <person name="Yu J.-H."/>
            <person name="Zhou M."/>
            <person name="Andersen M.R."/>
            <person name="Archer D.B."/>
            <person name="Baker S.E."/>
            <person name="Benoit I."/>
            <person name="Brakhage A.A."/>
            <person name="Braus G.H."/>
            <person name="Fischer R."/>
            <person name="Frisvad J.C."/>
            <person name="Goldman G.H."/>
            <person name="Houbraken J."/>
            <person name="Oakley B."/>
            <person name="Pocsi I."/>
            <person name="Scazzocchio C."/>
            <person name="Seiboth B."/>
            <person name="vanKuyk P.A."/>
            <person name="Wortman J."/>
            <person name="Dyer P.S."/>
            <person name="Grigoriev I.V."/>
        </authorList>
    </citation>
    <scope>NUCLEOTIDE SEQUENCE [LARGE SCALE GENOMIC DNA]</scope>
    <source>
        <strain evidence="3">CBS 106.47</strain>
    </source>
</reference>
<protein>
    <submittedName>
        <fullName evidence="2">Uncharacterized protein</fullName>
    </submittedName>
</protein>
<dbReference type="AlphaFoldDB" id="A0A1M3TQ47"/>
<evidence type="ECO:0000313" key="2">
    <source>
        <dbReference type="EMBL" id="OJZ88930.1"/>
    </source>
</evidence>
<gene>
    <name evidence="2" type="ORF">ASPFODRAFT_42033</name>
</gene>
<evidence type="ECO:0000256" key="1">
    <source>
        <dbReference type="SAM" id="SignalP"/>
    </source>
</evidence>
<feature type="chain" id="PRO_5012793132" evidence="1">
    <location>
        <begin position="27"/>
        <end position="54"/>
    </location>
</feature>
<feature type="signal peptide" evidence="1">
    <location>
        <begin position="1"/>
        <end position="26"/>
    </location>
</feature>
<dbReference type="EMBL" id="KV878238">
    <property type="protein sequence ID" value="OJZ88930.1"/>
    <property type="molecule type" value="Genomic_DNA"/>
</dbReference>
<name>A0A1M3TQ47_ASPLC</name>
<dbReference type="VEuPathDB" id="FungiDB:ASPFODRAFT_42033"/>
<dbReference type="Proteomes" id="UP000184063">
    <property type="component" value="Unassembled WGS sequence"/>
</dbReference>
<sequence>MVFLNPPWTASAISLTFFPLLLPASGTICQTYQGYQPAYSENPSAGRNLLKVAY</sequence>
<evidence type="ECO:0000313" key="3">
    <source>
        <dbReference type="Proteomes" id="UP000184063"/>
    </source>
</evidence>
<organism evidence="2 3">
    <name type="scientific">Aspergillus luchuensis (strain CBS 106.47)</name>
    <dbReference type="NCBI Taxonomy" id="1137211"/>
    <lineage>
        <taxon>Eukaryota</taxon>
        <taxon>Fungi</taxon>
        <taxon>Dikarya</taxon>
        <taxon>Ascomycota</taxon>
        <taxon>Pezizomycotina</taxon>
        <taxon>Eurotiomycetes</taxon>
        <taxon>Eurotiomycetidae</taxon>
        <taxon>Eurotiales</taxon>
        <taxon>Aspergillaceae</taxon>
        <taxon>Aspergillus</taxon>
        <taxon>Aspergillus subgen. Circumdati</taxon>
    </lineage>
</organism>
<proteinExistence type="predicted"/>
<accession>A0A1M3TQ47</accession>